<keyword evidence="6" id="KW-1185">Reference proteome</keyword>
<evidence type="ECO:0000259" key="2">
    <source>
        <dbReference type="PROSITE" id="PS50850"/>
    </source>
</evidence>
<reference evidence="4" key="1">
    <citation type="journal article" date="2014" name="Int. J. Syst. Evol. Microbiol.">
        <title>Complete genome sequence of Corynebacterium casei LMG S-19264T (=DSM 44701T), isolated from a smear-ripened cheese.</title>
        <authorList>
            <consortium name="US DOE Joint Genome Institute (JGI-PGF)"/>
            <person name="Walter F."/>
            <person name="Albersmeier A."/>
            <person name="Kalinowski J."/>
            <person name="Ruckert C."/>
        </authorList>
    </citation>
    <scope>NUCLEOTIDE SEQUENCE</scope>
    <source>
        <strain evidence="4">JCM 11219</strain>
    </source>
</reference>
<dbReference type="SUPFAM" id="SSF103473">
    <property type="entry name" value="MFS general substrate transporter"/>
    <property type="match status" value="1"/>
</dbReference>
<dbReference type="GO" id="GO:0022857">
    <property type="term" value="F:transmembrane transporter activity"/>
    <property type="evidence" value="ECO:0007669"/>
    <property type="project" value="InterPro"/>
</dbReference>
<keyword evidence="1" id="KW-0472">Membrane</keyword>
<reference evidence="6" key="3">
    <citation type="submission" date="2022-09" db="EMBL/GenBank/DDBJ databases">
        <title>Complete genome sequence of Vulcanisaeta souniana.</title>
        <authorList>
            <person name="Kato S."/>
            <person name="Itoh T."/>
            <person name="Ohkuma M."/>
        </authorList>
    </citation>
    <scope>NUCLEOTIDE SEQUENCE [LARGE SCALE GENOMIC DNA]</scope>
    <source>
        <strain evidence="6">JCM 11219</strain>
    </source>
</reference>
<dbReference type="InterPro" id="IPR020846">
    <property type="entry name" value="MFS_dom"/>
</dbReference>
<dbReference type="RefSeq" id="WP_188602847.1">
    <property type="nucleotide sequence ID" value="NZ_AP026830.1"/>
</dbReference>
<feature type="transmembrane region" description="Helical" evidence="1">
    <location>
        <begin position="36"/>
        <end position="58"/>
    </location>
</feature>
<dbReference type="Gene3D" id="1.20.1250.20">
    <property type="entry name" value="MFS general substrate transporter like domains"/>
    <property type="match status" value="1"/>
</dbReference>
<sequence length="156" mass="16906">MRRDVALLIASRAIRSLAFGYLTFVIPLYLKSIGFSAAIIGLYFLVTSISSATLVLASGFLGDLIGRRDALIIMSSLFVISMAIFSVTNNKALLFITSVFGTATGSAGLLSFKIKLTRYTSSLGNVLNINYYNYYYAHARGNFIHGTSVLASVPRP</sequence>
<dbReference type="PANTHER" id="PTHR23520">
    <property type="entry name" value="TRANSPORTER, PUTATIVE (AFU_ORTHOLOGUE AFUA_3G04000)-RELATED"/>
    <property type="match status" value="1"/>
</dbReference>
<feature type="transmembrane region" description="Helical" evidence="1">
    <location>
        <begin position="70"/>
        <end position="87"/>
    </location>
</feature>
<evidence type="ECO:0000313" key="3">
    <source>
        <dbReference type="EMBL" id="BDR91578.1"/>
    </source>
</evidence>
<feature type="domain" description="Major facilitator superfamily (MFS) profile" evidence="2">
    <location>
        <begin position="1"/>
        <end position="156"/>
    </location>
</feature>
<reference evidence="3" key="4">
    <citation type="journal article" date="2023" name="Microbiol. Resour. Announc.">
        <title>Complete Genome Sequence of Vulcanisaeta souniana Strain IC-059, a Hyperthermophilic Archaeon Isolated from Hot Spring Water in Japan.</title>
        <authorList>
            <person name="Kato S."/>
            <person name="Itoh T."/>
            <person name="Wu L."/>
            <person name="Ma J."/>
            <person name="Ohkuma M."/>
        </authorList>
    </citation>
    <scope>NUCLEOTIDE SEQUENCE</scope>
    <source>
        <strain evidence="3">JCM 11219</strain>
    </source>
</reference>
<dbReference type="PROSITE" id="PS50850">
    <property type="entry name" value="MFS"/>
    <property type="match status" value="1"/>
</dbReference>
<proteinExistence type="predicted"/>
<name>A0A830EI96_9CREN</name>
<dbReference type="OrthoDB" id="56622at2157"/>
<gene>
    <name evidence="4" type="ORF">GCM10007112_08870</name>
    <name evidence="3" type="ORF">Vsou_06710</name>
</gene>
<dbReference type="EMBL" id="BMNM01000002">
    <property type="protein sequence ID" value="GGI74308.1"/>
    <property type="molecule type" value="Genomic_DNA"/>
</dbReference>
<organism evidence="4 5">
    <name type="scientific">Vulcanisaeta souniana JCM 11219</name>
    <dbReference type="NCBI Taxonomy" id="1293586"/>
    <lineage>
        <taxon>Archaea</taxon>
        <taxon>Thermoproteota</taxon>
        <taxon>Thermoprotei</taxon>
        <taxon>Thermoproteales</taxon>
        <taxon>Thermoproteaceae</taxon>
        <taxon>Vulcanisaeta</taxon>
    </lineage>
</organism>
<dbReference type="GeneID" id="76206226"/>
<feature type="transmembrane region" description="Helical" evidence="1">
    <location>
        <begin position="93"/>
        <end position="112"/>
    </location>
</feature>
<dbReference type="PANTHER" id="PTHR23520:SF5">
    <property type="entry name" value="TRANSPORTER, PUTATIVE (AFU_ORTHOLOGUE AFUA_3G04000)-RELATED"/>
    <property type="match status" value="1"/>
</dbReference>
<accession>A0A830EI96</accession>
<evidence type="ECO:0000313" key="6">
    <source>
        <dbReference type="Proteomes" id="UP001060771"/>
    </source>
</evidence>
<dbReference type="EMBL" id="AP026830">
    <property type="protein sequence ID" value="BDR91578.1"/>
    <property type="molecule type" value="Genomic_DNA"/>
</dbReference>
<feature type="transmembrane region" description="Helical" evidence="1">
    <location>
        <begin position="12"/>
        <end position="30"/>
    </location>
</feature>
<dbReference type="Proteomes" id="UP000657075">
    <property type="component" value="Unassembled WGS sequence"/>
</dbReference>
<keyword evidence="1" id="KW-1133">Transmembrane helix</keyword>
<protein>
    <recommendedName>
        <fullName evidence="2">Major facilitator superfamily (MFS) profile domain-containing protein</fullName>
    </recommendedName>
</protein>
<evidence type="ECO:0000313" key="5">
    <source>
        <dbReference type="Proteomes" id="UP000657075"/>
    </source>
</evidence>
<evidence type="ECO:0000313" key="4">
    <source>
        <dbReference type="EMBL" id="GGI74308.1"/>
    </source>
</evidence>
<reference evidence="4" key="2">
    <citation type="submission" date="2020-09" db="EMBL/GenBank/DDBJ databases">
        <authorList>
            <person name="Sun Q."/>
            <person name="Ohkuma M."/>
        </authorList>
    </citation>
    <scope>NUCLEOTIDE SEQUENCE</scope>
    <source>
        <strain evidence="4">JCM 11219</strain>
    </source>
</reference>
<keyword evidence="1" id="KW-0812">Transmembrane</keyword>
<dbReference type="AlphaFoldDB" id="A0A830EI96"/>
<dbReference type="Proteomes" id="UP001060771">
    <property type="component" value="Chromosome"/>
</dbReference>
<dbReference type="InterPro" id="IPR036259">
    <property type="entry name" value="MFS_trans_sf"/>
</dbReference>
<evidence type="ECO:0000256" key="1">
    <source>
        <dbReference type="SAM" id="Phobius"/>
    </source>
</evidence>